<dbReference type="AlphaFoldDB" id="A0A1L5PHE8"/>
<evidence type="ECO:0000313" key="2">
    <source>
        <dbReference type="EMBL" id="APO79573.1"/>
    </source>
</evidence>
<dbReference type="Proteomes" id="UP000185109">
    <property type="component" value="Plasmid pRsp8C3c"/>
</dbReference>
<gene>
    <name evidence="2" type="ORF">AM571_PC01843</name>
</gene>
<feature type="compositionally biased region" description="Basic and acidic residues" evidence="1">
    <location>
        <begin position="63"/>
        <end position="76"/>
    </location>
</feature>
<accession>A0A1L5PHE8</accession>
<organism evidence="2 3">
    <name type="scientific">Rhizobium etli 8C-3</name>
    <dbReference type="NCBI Taxonomy" id="538025"/>
    <lineage>
        <taxon>Bacteria</taxon>
        <taxon>Pseudomonadati</taxon>
        <taxon>Pseudomonadota</taxon>
        <taxon>Alphaproteobacteria</taxon>
        <taxon>Hyphomicrobiales</taxon>
        <taxon>Rhizobiaceae</taxon>
        <taxon>Rhizobium/Agrobacterium group</taxon>
        <taxon>Rhizobium</taxon>
    </lineage>
</organism>
<dbReference type="EMBL" id="CP017244">
    <property type="protein sequence ID" value="APO79573.1"/>
    <property type="molecule type" value="Genomic_DNA"/>
</dbReference>
<feature type="region of interest" description="Disordered" evidence="1">
    <location>
        <begin position="43"/>
        <end position="76"/>
    </location>
</feature>
<evidence type="ECO:0000313" key="3">
    <source>
        <dbReference type="Proteomes" id="UP000185109"/>
    </source>
</evidence>
<evidence type="ECO:0000256" key="1">
    <source>
        <dbReference type="SAM" id="MobiDB-lite"/>
    </source>
</evidence>
<protein>
    <submittedName>
        <fullName evidence="2">Uncharacterized protein</fullName>
    </submittedName>
</protein>
<keyword evidence="2" id="KW-0614">Plasmid</keyword>
<name>A0A1L5PHE8_RHIET</name>
<sequence>MIGSALLAQAVALVWLGDGLARVDNHSSGAEAYLPQRRCQLPGVEEGGTYDRKGLALPNAAAERSRHTFGRQDRRR</sequence>
<proteinExistence type="predicted"/>
<reference evidence="2 3" key="1">
    <citation type="submission" date="2016-09" db="EMBL/GenBank/DDBJ databases">
        <title>The complete genome sequences of Rhizobium gallicum, symbiovars gallicum and phaseoli, symbionts associated to common bean (Phaseolus vulgaris).</title>
        <authorList>
            <person name="Bustos P."/>
            <person name="Santamaria R.I."/>
            <person name="Perez-Carrascal O.M."/>
            <person name="Juarez S."/>
            <person name="Lozano L."/>
            <person name="Martinez-Flores I."/>
            <person name="Martinez-Romero E."/>
            <person name="Cevallos M."/>
            <person name="Romero D."/>
            <person name="Davila G."/>
            <person name="Gonzalez V."/>
        </authorList>
    </citation>
    <scope>NUCLEOTIDE SEQUENCE [LARGE SCALE GENOMIC DNA]</scope>
    <source>
        <strain evidence="2 3">8C-3</strain>
        <plasmid evidence="3">Plasmid prsp8c3c</plasmid>
    </source>
</reference>
<geneLocation type="plasmid" evidence="3">
    <name>prsp8c3c</name>
</geneLocation>